<dbReference type="RefSeq" id="WP_344062500.1">
    <property type="nucleotide sequence ID" value="NZ_BAAAPN010000021.1"/>
</dbReference>
<name>A0ABN2K7U2_9MICO</name>
<organism evidence="1 2">
    <name type="scientific">Nostocoides vanveenii</name>
    <dbReference type="NCBI Taxonomy" id="330835"/>
    <lineage>
        <taxon>Bacteria</taxon>
        <taxon>Bacillati</taxon>
        <taxon>Actinomycetota</taxon>
        <taxon>Actinomycetes</taxon>
        <taxon>Micrococcales</taxon>
        <taxon>Intrasporangiaceae</taxon>
        <taxon>Nostocoides</taxon>
    </lineage>
</organism>
<reference evidence="1 2" key="1">
    <citation type="journal article" date="2019" name="Int. J. Syst. Evol. Microbiol.">
        <title>The Global Catalogue of Microorganisms (GCM) 10K type strain sequencing project: providing services to taxonomists for standard genome sequencing and annotation.</title>
        <authorList>
            <consortium name="The Broad Institute Genomics Platform"/>
            <consortium name="The Broad Institute Genome Sequencing Center for Infectious Disease"/>
            <person name="Wu L."/>
            <person name="Ma J."/>
        </authorList>
    </citation>
    <scope>NUCLEOTIDE SEQUENCE [LARGE SCALE GENOMIC DNA]</scope>
    <source>
        <strain evidence="1 2">JCM 15591</strain>
    </source>
</reference>
<dbReference type="Proteomes" id="UP001501475">
    <property type="component" value="Unassembled WGS sequence"/>
</dbReference>
<comment type="caution">
    <text evidence="1">The sequence shown here is derived from an EMBL/GenBank/DDBJ whole genome shotgun (WGS) entry which is preliminary data.</text>
</comment>
<sequence length="64" mass="6978">MDEFAEAKVDILVDIADLPDVLRGFGVAAPHRVVVGRLRGRPAPAVIAELYAADLERRARLVRA</sequence>
<proteinExistence type="predicted"/>
<accession>A0ABN2K7U2</accession>
<evidence type="ECO:0000313" key="2">
    <source>
        <dbReference type="Proteomes" id="UP001501475"/>
    </source>
</evidence>
<protein>
    <submittedName>
        <fullName evidence="1">Uncharacterized protein</fullName>
    </submittedName>
</protein>
<dbReference type="EMBL" id="BAAAPN010000021">
    <property type="protein sequence ID" value="GAA1750154.1"/>
    <property type="molecule type" value="Genomic_DNA"/>
</dbReference>
<keyword evidence="2" id="KW-1185">Reference proteome</keyword>
<gene>
    <name evidence="1" type="ORF">GCM10009810_08150</name>
</gene>
<evidence type="ECO:0000313" key="1">
    <source>
        <dbReference type="EMBL" id="GAA1750154.1"/>
    </source>
</evidence>